<keyword evidence="2" id="KW-1185">Reference proteome</keyword>
<sequence>MKSTKRQICRDLELPCCPTTRESVVACSLHNTVEVGNSPPHQLCHILQDRAENGDDHANTHFIHELCACELRKVASRPS</sequence>
<name>A0ACB7ESN4_NIBAL</name>
<gene>
    <name evidence="1" type="ORF">GBF38_010674</name>
</gene>
<dbReference type="EMBL" id="CM024811">
    <property type="protein sequence ID" value="KAG8004861.1"/>
    <property type="molecule type" value="Genomic_DNA"/>
</dbReference>
<reference evidence="1" key="1">
    <citation type="submission" date="2020-04" db="EMBL/GenBank/DDBJ databases">
        <title>A chromosome-scale assembly and high-density genetic map of the yellow drum (Nibea albiflora) genome.</title>
        <authorList>
            <person name="Xu D."/>
            <person name="Zhang W."/>
            <person name="Chen R."/>
            <person name="Tan P."/>
            <person name="Wang L."/>
            <person name="Song H."/>
            <person name="Tian L."/>
            <person name="Zhu Q."/>
            <person name="Wang B."/>
        </authorList>
    </citation>
    <scope>NUCLEOTIDE SEQUENCE</scope>
    <source>
        <strain evidence="1">ZJHYS-2018</strain>
    </source>
</reference>
<accession>A0ACB7ESN4</accession>
<protein>
    <submittedName>
        <fullName evidence="1">Uncharacterized protein</fullName>
    </submittedName>
</protein>
<proteinExistence type="predicted"/>
<organism evidence="1 2">
    <name type="scientific">Nibea albiflora</name>
    <name type="common">Yellow drum</name>
    <name type="synonym">Corvina albiflora</name>
    <dbReference type="NCBI Taxonomy" id="240163"/>
    <lineage>
        <taxon>Eukaryota</taxon>
        <taxon>Metazoa</taxon>
        <taxon>Chordata</taxon>
        <taxon>Craniata</taxon>
        <taxon>Vertebrata</taxon>
        <taxon>Euteleostomi</taxon>
        <taxon>Actinopterygii</taxon>
        <taxon>Neopterygii</taxon>
        <taxon>Teleostei</taxon>
        <taxon>Neoteleostei</taxon>
        <taxon>Acanthomorphata</taxon>
        <taxon>Eupercaria</taxon>
        <taxon>Sciaenidae</taxon>
        <taxon>Nibea</taxon>
    </lineage>
</organism>
<evidence type="ECO:0000313" key="1">
    <source>
        <dbReference type="EMBL" id="KAG8004861.1"/>
    </source>
</evidence>
<evidence type="ECO:0000313" key="2">
    <source>
        <dbReference type="Proteomes" id="UP000805704"/>
    </source>
</evidence>
<comment type="caution">
    <text evidence="1">The sequence shown here is derived from an EMBL/GenBank/DDBJ whole genome shotgun (WGS) entry which is preliminary data.</text>
</comment>
<dbReference type="Proteomes" id="UP000805704">
    <property type="component" value="Chromosome 23"/>
</dbReference>